<organism evidence="1 2">
    <name type="scientific">Brevundimonas goettingensis</name>
    <dbReference type="NCBI Taxonomy" id="2774190"/>
    <lineage>
        <taxon>Bacteria</taxon>
        <taxon>Pseudomonadati</taxon>
        <taxon>Pseudomonadota</taxon>
        <taxon>Alphaproteobacteria</taxon>
        <taxon>Caulobacterales</taxon>
        <taxon>Caulobacteraceae</taxon>
        <taxon>Brevundimonas</taxon>
    </lineage>
</organism>
<name>A0A975C6M3_9CAUL</name>
<gene>
    <name evidence="1" type="ORF">IFJ75_08900</name>
</gene>
<proteinExistence type="predicted"/>
<evidence type="ECO:0000313" key="1">
    <source>
        <dbReference type="EMBL" id="QTC92940.1"/>
    </source>
</evidence>
<sequence length="708" mass="76985">MVFNLVETRLHRSGGRGLALGAWALGLAAVLGADPAFALDDDESQTASAAVEVAADDRVTPYQADFFSEFRPVTALDMIYRIPGFQFDGGTSARGMAGTQGNVLIDGDRPPTRSDTLYSILARIPASQVLRIELVRGGAGGIDMQGKAVVANVIRKPDAGVSGAVSVGANLVSTGDIQPNLYLQIQQQRGGRSLEGSLQLYHGPGAQNGYRIRTAPDGTVLLRALSTGDYMFDQAEATGVYEGPLAGGRLRANGLFSYNGSDYAFTDLLVIPFGREDSVSQEETFKGEMALRWTRSLPRGATLELVGSQQLIHSTSDGLYDTPDFTSQSLSDEDRGESILNGSVQFASLNTPLGAWSFETGSEAALNWVESDTAYRFNGDPLLLPGDDTRVEELRSESFITGVWAARPNLSLETTLRYEASRITATGSAGEGETTLSFLKPRLNLGWTPKPGHQWNFKAERNAEQLSFGSFQASASFSTGVFGRGNPDIRPAQTWLAQARYERVYDKQGAFTAELTHEWIDDVLGSVIVTEIPPGETDPVTFTITRNVADATRDTLKLTNRLPLDRFGWTGGMFNTSATWRRSQTRDPITLEERRLSSEQPFLWSLSLSRNLTAQRISWTVGASSGGEGRSYGARTLSSWRSDPFVYGSFSYRPDDTLSLSADLNVSQPSESRFRLFEGVRGASPAAYDEVNFSQGQIQASVSLRRSF</sequence>
<dbReference type="SUPFAM" id="SSF56935">
    <property type="entry name" value="Porins"/>
    <property type="match status" value="1"/>
</dbReference>
<evidence type="ECO:0000313" key="2">
    <source>
        <dbReference type="Proteomes" id="UP000663918"/>
    </source>
</evidence>
<accession>A0A975C6M3</accession>
<keyword evidence="2" id="KW-1185">Reference proteome</keyword>
<protein>
    <recommendedName>
        <fullName evidence="3">TonB-dependent receptor</fullName>
    </recommendedName>
</protein>
<dbReference type="AlphaFoldDB" id="A0A975C6M3"/>
<reference evidence="1" key="1">
    <citation type="submission" date="2020-09" db="EMBL/GenBank/DDBJ databases">
        <title>Brevundimonas sp. LVF2 isolated from a puddle in Goettingen, Germany.</title>
        <authorList>
            <person name="Friedrich I."/>
            <person name="Klassen A."/>
            <person name="Hannes N."/>
            <person name="Schneider D."/>
            <person name="Hertel R."/>
            <person name="Daniel R."/>
        </authorList>
    </citation>
    <scope>NUCLEOTIDE SEQUENCE</scope>
    <source>
        <strain evidence="1">LVF2</strain>
    </source>
</reference>
<dbReference type="KEGG" id="bgoe:IFJ75_08900"/>
<dbReference type="EMBL" id="CP062222">
    <property type="protein sequence ID" value="QTC92940.1"/>
    <property type="molecule type" value="Genomic_DNA"/>
</dbReference>
<evidence type="ECO:0008006" key="3">
    <source>
        <dbReference type="Google" id="ProtNLM"/>
    </source>
</evidence>
<dbReference type="RefSeq" id="WP_207932218.1">
    <property type="nucleotide sequence ID" value="NZ_CP062222.1"/>
</dbReference>
<dbReference type="Proteomes" id="UP000663918">
    <property type="component" value="Chromosome"/>
</dbReference>